<evidence type="ECO:0000256" key="1">
    <source>
        <dbReference type="ARBA" id="ARBA00004651"/>
    </source>
</evidence>
<dbReference type="CDD" id="cd17321">
    <property type="entry name" value="MFS_MMR_MDR_like"/>
    <property type="match status" value="1"/>
</dbReference>
<evidence type="ECO:0000313" key="10">
    <source>
        <dbReference type="Proteomes" id="UP000032512"/>
    </source>
</evidence>
<dbReference type="GO" id="GO:0022857">
    <property type="term" value="F:transmembrane transporter activity"/>
    <property type="evidence" value="ECO:0007669"/>
    <property type="project" value="InterPro"/>
</dbReference>
<dbReference type="SUPFAM" id="SSF103473">
    <property type="entry name" value="MFS general substrate transporter"/>
    <property type="match status" value="1"/>
</dbReference>
<keyword evidence="6 7" id="KW-0472">Membrane</keyword>
<feature type="transmembrane region" description="Helical" evidence="7">
    <location>
        <begin position="106"/>
        <end position="129"/>
    </location>
</feature>
<feature type="transmembrane region" description="Helical" evidence="7">
    <location>
        <begin position="357"/>
        <end position="376"/>
    </location>
</feature>
<evidence type="ECO:0000256" key="7">
    <source>
        <dbReference type="SAM" id="Phobius"/>
    </source>
</evidence>
<organism evidence="9 10">
    <name type="scientific">Mesobacillus subterraneus</name>
    <dbReference type="NCBI Taxonomy" id="285983"/>
    <lineage>
        <taxon>Bacteria</taxon>
        <taxon>Bacillati</taxon>
        <taxon>Bacillota</taxon>
        <taxon>Bacilli</taxon>
        <taxon>Bacillales</taxon>
        <taxon>Bacillaceae</taxon>
        <taxon>Mesobacillus</taxon>
    </lineage>
</organism>
<dbReference type="PANTHER" id="PTHR42718">
    <property type="entry name" value="MAJOR FACILITATOR SUPERFAMILY MULTIDRUG TRANSPORTER MFSC"/>
    <property type="match status" value="1"/>
</dbReference>
<evidence type="ECO:0000256" key="4">
    <source>
        <dbReference type="ARBA" id="ARBA00022692"/>
    </source>
</evidence>
<keyword evidence="5 7" id="KW-1133">Transmembrane helix</keyword>
<protein>
    <submittedName>
        <fullName evidence="9">MFS transporter</fullName>
    </submittedName>
</protein>
<gene>
    <name evidence="9" type="ORF">UB32_02250</name>
</gene>
<dbReference type="PROSITE" id="PS50850">
    <property type="entry name" value="MFS"/>
    <property type="match status" value="1"/>
</dbReference>
<dbReference type="Gene3D" id="1.20.1720.10">
    <property type="entry name" value="Multidrug resistance protein D"/>
    <property type="match status" value="1"/>
</dbReference>
<dbReference type="Proteomes" id="UP000032512">
    <property type="component" value="Unassembled WGS sequence"/>
</dbReference>
<dbReference type="Gene3D" id="1.20.1250.20">
    <property type="entry name" value="MFS general substrate transporter like domains"/>
    <property type="match status" value="1"/>
</dbReference>
<comment type="caution">
    <text evidence="9">The sequence shown here is derived from an EMBL/GenBank/DDBJ whole genome shotgun (WGS) entry which is preliminary data.</text>
</comment>
<evidence type="ECO:0000256" key="5">
    <source>
        <dbReference type="ARBA" id="ARBA00022989"/>
    </source>
</evidence>
<dbReference type="PANTHER" id="PTHR42718:SF46">
    <property type="entry name" value="BLR6921 PROTEIN"/>
    <property type="match status" value="1"/>
</dbReference>
<evidence type="ECO:0000259" key="8">
    <source>
        <dbReference type="PROSITE" id="PS50850"/>
    </source>
</evidence>
<evidence type="ECO:0000256" key="6">
    <source>
        <dbReference type="ARBA" id="ARBA00023136"/>
    </source>
</evidence>
<feature type="transmembrane region" description="Helical" evidence="7">
    <location>
        <begin position="16"/>
        <end position="41"/>
    </location>
</feature>
<accession>A0A0D6ZEH7</accession>
<dbReference type="EMBL" id="JXIQ01000016">
    <property type="protein sequence ID" value="KIY23486.1"/>
    <property type="molecule type" value="Genomic_DNA"/>
</dbReference>
<name>A0A0D6ZEH7_9BACI</name>
<feature type="transmembrane region" description="Helical" evidence="7">
    <location>
        <begin position="268"/>
        <end position="288"/>
    </location>
</feature>
<sequence length="457" mass="49807">MGTCDGSCATLKKHMLLITTVAFGVLLNPLNSSMIAVGLSRIQQDFQLSYSDASWLISTYYLSSAVAQPVMGKLSDLFGKKRLFMLGLILIVIASVLAPFSPGFGWLLGFRMIQAIGSSTLFPAGMGIIRHVITENQAKALGTLSIFSSVSAAFGQSIGGFLIHFGDWPAIFLINFPFIIVSFLLAIKVLPKDPVREKQQIKLDYIGILLFTGMIVSWLLFLLGLETAFSWWKLALSILLSIVFYLFEAKNKEPFVDVLALQKNKNVTFVYLQFILINIVFYSVFFGVPTFLQDKMHLESNITGILMLAVAGFGVIIAPLAGKWIDANGSKPILLVGSVSIILGTLMLLTIRPDSSYVWIFFALSILGVSNGFNNIGMQTALYSFVTQEETGTASGLFMTSRYIGTILSSSLLGILFGKEVTTSHFHMIGVVGAIVGIAVLLLTIRMPNKKKANSTA</sequence>
<dbReference type="InterPro" id="IPR020846">
    <property type="entry name" value="MFS_dom"/>
</dbReference>
<feature type="domain" description="Major facilitator superfamily (MFS) profile" evidence="8">
    <location>
        <begin position="17"/>
        <end position="451"/>
    </location>
</feature>
<evidence type="ECO:0000313" key="9">
    <source>
        <dbReference type="EMBL" id="KIY23486.1"/>
    </source>
</evidence>
<dbReference type="AlphaFoldDB" id="A0A0D6ZEH7"/>
<feature type="transmembrane region" description="Helical" evidence="7">
    <location>
        <begin position="83"/>
        <end position="100"/>
    </location>
</feature>
<feature type="transmembrane region" description="Helical" evidence="7">
    <location>
        <begin position="333"/>
        <end position="351"/>
    </location>
</feature>
<feature type="transmembrane region" description="Helical" evidence="7">
    <location>
        <begin position="300"/>
        <end position="321"/>
    </location>
</feature>
<feature type="transmembrane region" description="Helical" evidence="7">
    <location>
        <begin position="170"/>
        <end position="191"/>
    </location>
</feature>
<reference evidence="9 10" key="1">
    <citation type="submission" date="2015-01" db="EMBL/GenBank/DDBJ databases">
        <title>Draft genome sequences of the supercritical CO2 tolerant bacteria Bacillus subterraneus MITOT1 and Bacillus cereus MIT0214.</title>
        <authorList>
            <person name="Peet K.C."/>
            <person name="Thompson J.R."/>
        </authorList>
    </citation>
    <scope>NUCLEOTIDE SEQUENCE [LARGE SCALE GENOMIC DNA]</scope>
    <source>
        <strain evidence="9 10">MITOT1</strain>
    </source>
</reference>
<feature type="transmembrane region" description="Helical" evidence="7">
    <location>
        <begin position="203"/>
        <end position="223"/>
    </location>
</feature>
<dbReference type="InterPro" id="IPR011701">
    <property type="entry name" value="MFS"/>
</dbReference>
<dbReference type="GO" id="GO:0005886">
    <property type="term" value="C:plasma membrane"/>
    <property type="evidence" value="ECO:0007669"/>
    <property type="project" value="UniProtKB-SubCell"/>
</dbReference>
<feature type="transmembrane region" description="Helical" evidence="7">
    <location>
        <begin position="424"/>
        <end position="445"/>
    </location>
</feature>
<dbReference type="InterPro" id="IPR036259">
    <property type="entry name" value="MFS_trans_sf"/>
</dbReference>
<feature type="transmembrane region" description="Helical" evidence="7">
    <location>
        <begin position="229"/>
        <end position="247"/>
    </location>
</feature>
<evidence type="ECO:0000256" key="2">
    <source>
        <dbReference type="ARBA" id="ARBA00022448"/>
    </source>
</evidence>
<keyword evidence="2" id="KW-0813">Transport</keyword>
<proteinExistence type="predicted"/>
<feature type="transmembrane region" description="Helical" evidence="7">
    <location>
        <begin position="397"/>
        <end position="418"/>
    </location>
</feature>
<feature type="transmembrane region" description="Helical" evidence="7">
    <location>
        <begin position="141"/>
        <end position="164"/>
    </location>
</feature>
<comment type="subcellular location">
    <subcellularLocation>
        <location evidence="1">Cell membrane</location>
        <topology evidence="1">Multi-pass membrane protein</topology>
    </subcellularLocation>
</comment>
<evidence type="ECO:0000256" key="3">
    <source>
        <dbReference type="ARBA" id="ARBA00022475"/>
    </source>
</evidence>
<keyword evidence="3" id="KW-1003">Cell membrane</keyword>
<keyword evidence="10" id="KW-1185">Reference proteome</keyword>
<dbReference type="PATRIC" id="fig|285983.3.peg.2069"/>
<keyword evidence="4 7" id="KW-0812">Transmembrane</keyword>
<dbReference type="Pfam" id="PF07690">
    <property type="entry name" value="MFS_1"/>
    <property type="match status" value="1"/>
</dbReference>